<feature type="transmembrane region" description="Helical" evidence="9">
    <location>
        <begin position="6"/>
        <end position="30"/>
    </location>
</feature>
<evidence type="ECO:0000256" key="7">
    <source>
        <dbReference type="PROSITE-ProRule" id="PRU00703"/>
    </source>
</evidence>
<evidence type="ECO:0000256" key="2">
    <source>
        <dbReference type="ARBA" id="ARBA00022475"/>
    </source>
</evidence>
<feature type="domain" description="CBS" evidence="10">
    <location>
        <begin position="286"/>
        <end position="343"/>
    </location>
</feature>
<dbReference type="PANTHER" id="PTHR43099:SF2">
    <property type="entry name" value="UPF0053 PROTEIN YRKA"/>
    <property type="match status" value="1"/>
</dbReference>
<dbReference type="InterPro" id="IPR000644">
    <property type="entry name" value="CBS_dom"/>
</dbReference>
<dbReference type="RefSeq" id="WP_166276683.1">
    <property type="nucleotide sequence ID" value="NZ_JAAFGS010000006.1"/>
</dbReference>
<comment type="caution">
    <text evidence="12">The sequence shown here is derived from an EMBL/GenBank/DDBJ whole genome shotgun (WGS) entry which is preliminary data.</text>
</comment>
<dbReference type="InterPro" id="IPR044751">
    <property type="entry name" value="Ion_transp-like_CBS"/>
</dbReference>
<keyword evidence="2" id="KW-1003">Cell membrane</keyword>
<evidence type="ECO:0000313" key="12">
    <source>
        <dbReference type="EMBL" id="NGZ77035.1"/>
    </source>
</evidence>
<reference evidence="12 13" key="1">
    <citation type="submission" date="2020-01" db="EMBL/GenBank/DDBJ databases">
        <title>Polyphasic characterisation and genomic insights into a novel alkali tolerant bacterium VR-M41.</title>
        <authorList>
            <person name="Vemuluri V.R."/>
        </authorList>
    </citation>
    <scope>NUCLEOTIDE SEQUENCE [LARGE SCALE GENOMIC DNA]</scope>
    <source>
        <strain evidence="12 13">VR-M41</strain>
    </source>
</reference>
<dbReference type="InterPro" id="IPR046342">
    <property type="entry name" value="CBS_dom_sf"/>
</dbReference>
<sequence length="354" mass="39115">MDGTIALNLFLVAVFIGLTAFFVGAEFAILKVRMSRLDQLIADGNKKAVMAKKVAQDLDYYLSACQLGITITALVLGALGEPTVEKMLHPVFERFDVPDTIATVLSYGIALALVTFLHVVIGELAPKTLAIQFAEKMTLLLAPSLYRFGRMTAPFIRLLNGSASALLRLFGVKPAGHESVHSEEELKWLVEQSYESGEINKTEQAYLQNIFAFDNRQLREIMIPADKIVKIAKEVPQDELVAKLSEHEYTRYPVTNGDPDSFIGFVHSKEVLTAIAAGRDGRIEGFIHKLPRFTETATLREVMLAMQQRRVHMASVSDASGRTIGLVTMEDILEEIVGDIRDEADGVRLPLAPL</sequence>
<dbReference type="InterPro" id="IPR051676">
    <property type="entry name" value="UPF0053_domain"/>
</dbReference>
<dbReference type="PROSITE" id="PS51846">
    <property type="entry name" value="CNNM"/>
    <property type="match status" value="1"/>
</dbReference>
<evidence type="ECO:0000256" key="8">
    <source>
        <dbReference type="PROSITE-ProRule" id="PRU01193"/>
    </source>
</evidence>
<evidence type="ECO:0000256" key="4">
    <source>
        <dbReference type="ARBA" id="ARBA00022737"/>
    </source>
</evidence>
<dbReference type="PROSITE" id="PS51371">
    <property type="entry name" value="CBS"/>
    <property type="match status" value="2"/>
</dbReference>
<keyword evidence="5 8" id="KW-1133">Transmembrane helix</keyword>
<dbReference type="PANTHER" id="PTHR43099">
    <property type="entry name" value="UPF0053 PROTEIN YRKA"/>
    <property type="match status" value="1"/>
</dbReference>
<evidence type="ECO:0000256" key="1">
    <source>
        <dbReference type="ARBA" id="ARBA00004651"/>
    </source>
</evidence>
<dbReference type="SUPFAM" id="SSF54631">
    <property type="entry name" value="CBS-domain pair"/>
    <property type="match status" value="1"/>
</dbReference>
<dbReference type="SMART" id="SM00116">
    <property type="entry name" value="CBS"/>
    <property type="match status" value="2"/>
</dbReference>
<feature type="domain" description="CNNM transmembrane" evidence="11">
    <location>
        <begin position="1"/>
        <end position="203"/>
    </location>
</feature>
<accession>A0ABX0F9F8</accession>
<comment type="subcellular location">
    <subcellularLocation>
        <location evidence="1">Cell membrane</location>
        <topology evidence="1">Multi-pass membrane protein</topology>
    </subcellularLocation>
</comment>
<evidence type="ECO:0000259" key="11">
    <source>
        <dbReference type="PROSITE" id="PS51846"/>
    </source>
</evidence>
<keyword evidence="13" id="KW-1185">Reference proteome</keyword>
<feature type="transmembrane region" description="Helical" evidence="9">
    <location>
        <begin position="60"/>
        <end position="80"/>
    </location>
</feature>
<dbReference type="InterPro" id="IPR002550">
    <property type="entry name" value="CNNM"/>
</dbReference>
<dbReference type="Proteomes" id="UP000800303">
    <property type="component" value="Unassembled WGS sequence"/>
</dbReference>
<evidence type="ECO:0000256" key="5">
    <source>
        <dbReference type="ARBA" id="ARBA00022989"/>
    </source>
</evidence>
<keyword evidence="7" id="KW-0129">CBS domain</keyword>
<feature type="domain" description="CBS" evidence="10">
    <location>
        <begin position="222"/>
        <end position="281"/>
    </location>
</feature>
<evidence type="ECO:0000313" key="13">
    <source>
        <dbReference type="Proteomes" id="UP000800303"/>
    </source>
</evidence>
<keyword evidence="6 8" id="KW-0472">Membrane</keyword>
<feature type="transmembrane region" description="Helical" evidence="9">
    <location>
        <begin position="100"/>
        <end position="121"/>
    </location>
</feature>
<evidence type="ECO:0000256" key="6">
    <source>
        <dbReference type="ARBA" id="ARBA00023136"/>
    </source>
</evidence>
<evidence type="ECO:0000259" key="10">
    <source>
        <dbReference type="PROSITE" id="PS51371"/>
    </source>
</evidence>
<dbReference type="CDD" id="cd04590">
    <property type="entry name" value="CBS_pair_CorC_HlyC_assoc"/>
    <property type="match status" value="1"/>
</dbReference>
<gene>
    <name evidence="12" type="ORF">GYN08_17140</name>
</gene>
<protein>
    <submittedName>
        <fullName evidence="12">HlyC/CorC family transporter</fullName>
    </submittedName>
</protein>
<evidence type="ECO:0000256" key="9">
    <source>
        <dbReference type="SAM" id="Phobius"/>
    </source>
</evidence>
<keyword evidence="4" id="KW-0677">Repeat</keyword>
<evidence type="ECO:0000256" key="3">
    <source>
        <dbReference type="ARBA" id="ARBA00022692"/>
    </source>
</evidence>
<dbReference type="Pfam" id="PF01595">
    <property type="entry name" value="CNNM"/>
    <property type="match status" value="1"/>
</dbReference>
<organism evidence="12 13">
    <name type="scientific">Saccharibacillus alkalitolerans</name>
    <dbReference type="NCBI Taxonomy" id="2705290"/>
    <lineage>
        <taxon>Bacteria</taxon>
        <taxon>Bacillati</taxon>
        <taxon>Bacillota</taxon>
        <taxon>Bacilli</taxon>
        <taxon>Bacillales</taxon>
        <taxon>Paenibacillaceae</taxon>
        <taxon>Saccharibacillus</taxon>
    </lineage>
</organism>
<proteinExistence type="predicted"/>
<keyword evidence="3 8" id="KW-0812">Transmembrane</keyword>
<dbReference type="Gene3D" id="3.10.580.10">
    <property type="entry name" value="CBS-domain"/>
    <property type="match status" value="1"/>
</dbReference>
<dbReference type="Pfam" id="PF00571">
    <property type="entry name" value="CBS"/>
    <property type="match status" value="2"/>
</dbReference>
<dbReference type="EMBL" id="JAAFGS010000006">
    <property type="protein sequence ID" value="NGZ77035.1"/>
    <property type="molecule type" value="Genomic_DNA"/>
</dbReference>
<name>A0ABX0F9F8_9BACL</name>